<dbReference type="SUPFAM" id="SSF53067">
    <property type="entry name" value="Actin-like ATPase domain"/>
    <property type="match status" value="1"/>
</dbReference>
<accession>A0A5C1E5Z2</accession>
<sequence>MFGRRIKKNTEWLALNLRGGTAEAMSVVYPPGARPKVVRADLLEQPDGDVAGLAALAKRQGWSRYRCTTVLNPGDYQLLQAPAPDVDEAEIKQAVRWQMGDALEFPADSATFDVLTIPQPGNAGARGRSLWVAAAPNAVVQRVMNTFDGAGLELAAIDLPEMAHRNLANLFAEPGRGVAMLHVGEEGALLTFTYDGELYGARRIDVSDAQLRDADADRRASLVERIGLELQRSLDNFERLYTFVGITRLLLAPCAGAETLADELRSFLYIPLELADLTRVLDLDAAPALADPTQQGRYFVTLGAALRTGA</sequence>
<keyword evidence="2" id="KW-1185">Reference proteome</keyword>
<dbReference type="Gene3D" id="3.30.420.380">
    <property type="match status" value="1"/>
</dbReference>
<gene>
    <name evidence="1" type="primary">mshI</name>
    <name evidence="1" type="ORF">OTERR_05130</name>
</gene>
<dbReference type="KEGG" id="otr:OTERR_05130"/>
<name>A0A5C1E5Z2_9RHOO</name>
<reference evidence="1 2" key="1">
    <citation type="submission" date="2017-07" db="EMBL/GenBank/DDBJ databases">
        <title>Complete genome sequence of Oryzomicrobium terrae TPP412.</title>
        <authorList>
            <person name="Chiu L.-W."/>
            <person name="Lo K.-J."/>
            <person name="Tsai Y.-M."/>
            <person name="Lin S.-S."/>
            <person name="Kuo C.-H."/>
            <person name="Liu C.-T."/>
        </authorList>
    </citation>
    <scope>NUCLEOTIDE SEQUENCE [LARGE SCALE GENOMIC DNA]</scope>
    <source>
        <strain evidence="1 2">TPP412</strain>
    </source>
</reference>
<evidence type="ECO:0000313" key="1">
    <source>
        <dbReference type="EMBL" id="QEL63989.1"/>
    </source>
</evidence>
<proteinExistence type="predicted"/>
<dbReference type="InterPro" id="IPR043129">
    <property type="entry name" value="ATPase_NBD"/>
</dbReference>
<organism evidence="1 2">
    <name type="scientific">Oryzomicrobium terrae</name>
    <dbReference type="NCBI Taxonomy" id="1735038"/>
    <lineage>
        <taxon>Bacteria</taxon>
        <taxon>Pseudomonadati</taxon>
        <taxon>Pseudomonadota</taxon>
        <taxon>Betaproteobacteria</taxon>
        <taxon>Rhodocyclales</taxon>
        <taxon>Rhodocyclaceae</taxon>
        <taxon>Oryzomicrobium</taxon>
    </lineage>
</organism>
<protein>
    <submittedName>
        <fullName evidence="1">MSHA biogenesis protein MshI</fullName>
    </submittedName>
</protein>
<dbReference type="Proteomes" id="UP000323671">
    <property type="component" value="Chromosome"/>
</dbReference>
<dbReference type="EMBL" id="CP022579">
    <property type="protein sequence ID" value="QEL63989.1"/>
    <property type="molecule type" value="Genomic_DNA"/>
</dbReference>
<dbReference type="AlphaFoldDB" id="A0A5C1E5Z2"/>
<evidence type="ECO:0000313" key="2">
    <source>
        <dbReference type="Proteomes" id="UP000323671"/>
    </source>
</evidence>